<sequence length="397" mass="45184">MSKKILICNDFELLPRKGGPSTYLWNLRQYIIENQISNIDFLDNFQEAKALQVASGSSRFDKGFWKSGFGRNLRAIISFFYSIKRERIDAEPVMSNYDVLHFHSSRTLYRYRHVLKQLGSRPVIILQSHSPSAWHCEMLEEWFKLSPDSAYGITRALLQIPDKYAFSRADYLIFPCEGAMEPYKHSWRQFDTVIKDKKVLFLPTGTKQAHASKQVADVRALYHIPLDAKVICFAGRHNKIKGYDVLKATAIAVLAANPNIYFLNAGTPSPLQPLEHPNWIEVGWTNDPHSVINAADYFVLPNRETYFDLILLEALSLGKKAVISNTGGNKYFKQFSSPDIHYFESEDVTSLADLLLSVCAVDKGEPTSTPNLDIFQQHFTADVFGQKYLELVNSLNA</sequence>
<keyword evidence="2" id="KW-1185">Reference proteome</keyword>
<dbReference type="EMBL" id="QCYK01000001">
    <property type="protein sequence ID" value="PUZ28124.1"/>
    <property type="molecule type" value="Genomic_DNA"/>
</dbReference>
<gene>
    <name evidence="1" type="ORF">DCC81_01175</name>
</gene>
<name>A0A2T7BKB8_9BACT</name>
<protein>
    <recommendedName>
        <fullName evidence="3">Glycosyl transferase family 1 domain-containing protein</fullName>
    </recommendedName>
</protein>
<evidence type="ECO:0000313" key="1">
    <source>
        <dbReference type="EMBL" id="PUZ28124.1"/>
    </source>
</evidence>
<dbReference type="Proteomes" id="UP000244450">
    <property type="component" value="Unassembled WGS sequence"/>
</dbReference>
<dbReference type="PANTHER" id="PTHR12526">
    <property type="entry name" value="GLYCOSYLTRANSFERASE"/>
    <property type="match status" value="1"/>
</dbReference>
<reference evidence="1 2" key="1">
    <citation type="submission" date="2018-04" db="EMBL/GenBank/DDBJ databases">
        <title>Chitinophaga fuyangensis sp. nov., isolated from soil in a chemical factory.</title>
        <authorList>
            <person name="Chen K."/>
        </authorList>
    </citation>
    <scope>NUCLEOTIDE SEQUENCE [LARGE SCALE GENOMIC DNA]</scope>
    <source>
        <strain evidence="1 2">LY-1</strain>
    </source>
</reference>
<organism evidence="1 2">
    <name type="scientific">Chitinophaga parva</name>
    <dbReference type="NCBI Taxonomy" id="2169414"/>
    <lineage>
        <taxon>Bacteria</taxon>
        <taxon>Pseudomonadati</taxon>
        <taxon>Bacteroidota</taxon>
        <taxon>Chitinophagia</taxon>
        <taxon>Chitinophagales</taxon>
        <taxon>Chitinophagaceae</taxon>
        <taxon>Chitinophaga</taxon>
    </lineage>
</organism>
<dbReference type="Pfam" id="PF13692">
    <property type="entry name" value="Glyco_trans_1_4"/>
    <property type="match status" value="1"/>
</dbReference>
<comment type="caution">
    <text evidence="1">The sequence shown here is derived from an EMBL/GenBank/DDBJ whole genome shotgun (WGS) entry which is preliminary data.</text>
</comment>
<evidence type="ECO:0000313" key="2">
    <source>
        <dbReference type="Proteomes" id="UP000244450"/>
    </source>
</evidence>
<dbReference type="OrthoDB" id="9768685at2"/>
<accession>A0A2T7BKB8</accession>
<proteinExistence type="predicted"/>
<dbReference type="AlphaFoldDB" id="A0A2T7BKB8"/>
<dbReference type="CDD" id="cd03801">
    <property type="entry name" value="GT4_PimA-like"/>
    <property type="match status" value="1"/>
</dbReference>
<evidence type="ECO:0008006" key="3">
    <source>
        <dbReference type="Google" id="ProtNLM"/>
    </source>
</evidence>
<dbReference type="RefSeq" id="WP_108684765.1">
    <property type="nucleotide sequence ID" value="NZ_QCYK01000001.1"/>
</dbReference>
<dbReference type="SUPFAM" id="SSF53756">
    <property type="entry name" value="UDP-Glycosyltransferase/glycogen phosphorylase"/>
    <property type="match status" value="1"/>
</dbReference>
<dbReference type="Gene3D" id="3.40.50.2000">
    <property type="entry name" value="Glycogen Phosphorylase B"/>
    <property type="match status" value="2"/>
</dbReference>